<evidence type="ECO:0000313" key="3">
    <source>
        <dbReference type="EMBL" id="WJZ89431.1"/>
    </source>
</evidence>
<reference evidence="3 4" key="1">
    <citation type="journal article" date="2023" name="Hortic Res">
        <title>The complete reference genome for grapevine (Vitis vinifera L.) genetics and breeding.</title>
        <authorList>
            <person name="Shi X."/>
            <person name="Cao S."/>
            <person name="Wang X."/>
            <person name="Huang S."/>
            <person name="Wang Y."/>
            <person name="Liu Z."/>
            <person name="Liu W."/>
            <person name="Leng X."/>
            <person name="Peng Y."/>
            <person name="Wang N."/>
            <person name="Wang Y."/>
            <person name="Ma Z."/>
            <person name="Xu X."/>
            <person name="Zhang F."/>
            <person name="Xue H."/>
            <person name="Zhong H."/>
            <person name="Wang Y."/>
            <person name="Zhang K."/>
            <person name="Velt A."/>
            <person name="Avia K."/>
            <person name="Holtgrawe D."/>
            <person name="Grimplet J."/>
            <person name="Matus J.T."/>
            <person name="Ware D."/>
            <person name="Wu X."/>
            <person name="Wang H."/>
            <person name="Liu C."/>
            <person name="Fang Y."/>
            <person name="Rustenholz C."/>
            <person name="Cheng Z."/>
            <person name="Xiao H."/>
            <person name="Zhou Y."/>
        </authorList>
    </citation>
    <scope>NUCLEOTIDE SEQUENCE [LARGE SCALE GENOMIC DNA]</scope>
    <source>
        <strain evidence="4">cv. Pinot noir / PN40024</strain>
        <tissue evidence="3">Leaf</tissue>
    </source>
</reference>
<name>A0ABY9C330_VITVI</name>
<feature type="transmembrane region" description="Helical" evidence="1">
    <location>
        <begin position="31"/>
        <end position="48"/>
    </location>
</feature>
<protein>
    <recommendedName>
        <fullName evidence="2">Reverse transcriptase domain-containing protein</fullName>
    </recommendedName>
</protein>
<keyword evidence="4" id="KW-1185">Reference proteome</keyword>
<dbReference type="InterPro" id="IPR000477">
    <property type="entry name" value="RT_dom"/>
</dbReference>
<keyword evidence="1" id="KW-0472">Membrane</keyword>
<keyword evidence="1" id="KW-0812">Transmembrane</keyword>
<evidence type="ECO:0000256" key="1">
    <source>
        <dbReference type="SAM" id="Phobius"/>
    </source>
</evidence>
<dbReference type="InterPro" id="IPR043502">
    <property type="entry name" value="DNA/RNA_pol_sf"/>
</dbReference>
<feature type="domain" description="Reverse transcriptase" evidence="2">
    <location>
        <begin position="1"/>
        <end position="125"/>
    </location>
</feature>
<accession>A0ABY9C330</accession>
<dbReference type="PROSITE" id="PS50878">
    <property type="entry name" value="RT_POL"/>
    <property type="match status" value="1"/>
</dbReference>
<gene>
    <name evidence="3" type="ORF">VitviT2T_008652</name>
</gene>
<dbReference type="EMBL" id="CP126653">
    <property type="protein sequence ID" value="WJZ89431.1"/>
    <property type="molecule type" value="Genomic_DNA"/>
</dbReference>
<dbReference type="Pfam" id="PF00078">
    <property type="entry name" value="RVT_1"/>
    <property type="match status" value="1"/>
</dbReference>
<keyword evidence="1" id="KW-1133">Transmembrane helix</keyword>
<dbReference type="SUPFAM" id="SSF56672">
    <property type="entry name" value="DNA/RNA polymerases"/>
    <property type="match status" value="1"/>
</dbReference>
<proteinExistence type="predicted"/>
<evidence type="ECO:0000259" key="2">
    <source>
        <dbReference type="PROSITE" id="PS50878"/>
    </source>
</evidence>
<dbReference type="Proteomes" id="UP001227230">
    <property type="component" value="Chromosome 6"/>
</dbReference>
<organism evidence="3 4">
    <name type="scientific">Vitis vinifera</name>
    <name type="common">Grape</name>
    <dbReference type="NCBI Taxonomy" id="29760"/>
    <lineage>
        <taxon>Eukaryota</taxon>
        <taxon>Viridiplantae</taxon>
        <taxon>Streptophyta</taxon>
        <taxon>Embryophyta</taxon>
        <taxon>Tracheophyta</taxon>
        <taxon>Spermatophyta</taxon>
        <taxon>Magnoliopsida</taxon>
        <taxon>eudicotyledons</taxon>
        <taxon>Gunneridae</taxon>
        <taxon>Pentapetalae</taxon>
        <taxon>rosids</taxon>
        <taxon>Vitales</taxon>
        <taxon>Vitaceae</taxon>
        <taxon>Viteae</taxon>
        <taxon>Vitis</taxon>
    </lineage>
</organism>
<dbReference type="PANTHER" id="PTHR19446">
    <property type="entry name" value="REVERSE TRANSCRIPTASES"/>
    <property type="match status" value="1"/>
</dbReference>
<sequence length="125" mass="14597">MCKLDIEKAYDHVNWNFLFWLLEKMRFGSKLISWIQWCISIVSFSVLINGTPFGFFQSFRGLRQGDPLSPYLFVIVMEALSCLLKRVKEGGFLLGWWFNSREVGVEISHLLFAYDTLVFCEPSLN</sequence>
<evidence type="ECO:0000313" key="4">
    <source>
        <dbReference type="Proteomes" id="UP001227230"/>
    </source>
</evidence>